<sequence length="298" mass="33816">MAPSIFPVIAVNSPVPLAEKHPQNIMLPPPSFFFLHTWRVEKIRELRDFKIGEDEVKQLNFLLYGPIGTGKSSVINTIKTIFEGRLYVNYLAASNKSGHNLLTSRNYTYKKCEVGNSKDGFLPITFNDVMGVEEGDQSGVHTDDIISTLKGHVKEGYPFIPNSPLTEHNHYYLKNPTMSDKIHCLVCVIQADKISMIDEDTIQKMKPVQEEAKRMDLPQVILMTHVDVACEMTKKDLRSVYKKNLYVALGVPMNCIFPVRNYHEEKDIKEDINCLMLDALTKIVISTEKSFSLPCLAH</sequence>
<dbReference type="SUPFAM" id="SSF52540">
    <property type="entry name" value="P-loop containing nucleoside triphosphate hydrolases"/>
    <property type="match status" value="1"/>
</dbReference>
<keyword evidence="2" id="KW-1185">Reference proteome</keyword>
<accession>W5K585</accession>
<dbReference type="GO" id="GO:0006955">
    <property type="term" value="P:immune response"/>
    <property type="evidence" value="ECO:0007669"/>
    <property type="project" value="TreeGrafter"/>
</dbReference>
<dbReference type="GeneTree" id="ENSGT00940000160560"/>
<evidence type="ECO:0000313" key="1">
    <source>
        <dbReference type="Ensembl" id="ENSAMXP00000002746.2"/>
    </source>
</evidence>
<name>W5K585_ASTMX</name>
<organism evidence="1 2">
    <name type="scientific">Astyanax mexicanus</name>
    <name type="common">Blind cave fish</name>
    <name type="synonym">Astyanax fasciatus mexicanus</name>
    <dbReference type="NCBI Taxonomy" id="7994"/>
    <lineage>
        <taxon>Eukaryota</taxon>
        <taxon>Metazoa</taxon>
        <taxon>Chordata</taxon>
        <taxon>Craniata</taxon>
        <taxon>Vertebrata</taxon>
        <taxon>Euteleostomi</taxon>
        <taxon>Actinopterygii</taxon>
        <taxon>Neopterygii</taxon>
        <taxon>Teleostei</taxon>
        <taxon>Ostariophysi</taxon>
        <taxon>Characiformes</taxon>
        <taxon>Characoidei</taxon>
        <taxon>Acestrorhamphidae</taxon>
        <taxon>Acestrorhamphinae</taxon>
        <taxon>Astyanax</taxon>
    </lineage>
</organism>
<evidence type="ECO:0000313" key="2">
    <source>
        <dbReference type="Proteomes" id="UP000018467"/>
    </source>
</evidence>
<dbReference type="eggNOG" id="ENOG502S0VM">
    <property type="taxonomic scope" value="Eukaryota"/>
</dbReference>
<reference evidence="2" key="2">
    <citation type="journal article" date="2014" name="Nat. Commun.">
        <title>The cavefish genome reveals candidate genes for eye loss.</title>
        <authorList>
            <person name="McGaugh S.E."/>
            <person name="Gross J.B."/>
            <person name="Aken B."/>
            <person name="Blin M."/>
            <person name="Borowsky R."/>
            <person name="Chalopin D."/>
            <person name="Hinaux H."/>
            <person name="Jeffery W.R."/>
            <person name="Keene A."/>
            <person name="Ma L."/>
            <person name="Minx P."/>
            <person name="Murphy D."/>
            <person name="O'Quin K.E."/>
            <person name="Retaux S."/>
            <person name="Rohner N."/>
            <person name="Searle S.M."/>
            <person name="Stahl B.A."/>
            <person name="Tabin C."/>
            <person name="Volff J.N."/>
            <person name="Yoshizawa M."/>
            <person name="Warren W.C."/>
        </authorList>
    </citation>
    <scope>NUCLEOTIDE SEQUENCE [LARGE SCALE GENOMIC DNA]</scope>
    <source>
        <strain evidence="2">female</strain>
    </source>
</reference>
<protein>
    <recommendedName>
        <fullName evidence="3">G domain-containing protein</fullName>
    </recommendedName>
</protein>
<reference evidence="1" key="3">
    <citation type="submission" date="2025-08" db="UniProtKB">
        <authorList>
            <consortium name="Ensembl"/>
        </authorList>
    </citation>
    <scope>IDENTIFICATION</scope>
</reference>
<dbReference type="AlphaFoldDB" id="W5K585"/>
<reference evidence="1" key="4">
    <citation type="submission" date="2025-09" db="UniProtKB">
        <authorList>
            <consortium name="Ensembl"/>
        </authorList>
    </citation>
    <scope>IDENTIFICATION</scope>
</reference>
<evidence type="ECO:0008006" key="3">
    <source>
        <dbReference type="Google" id="ProtNLM"/>
    </source>
</evidence>
<dbReference type="InParanoid" id="W5K585"/>
<dbReference type="HOGENOM" id="CLU_049888_1_0_1"/>
<dbReference type="Bgee" id="ENSAMXG00000002676">
    <property type="expression patterns" value="Expressed in pharyngeal gill"/>
</dbReference>
<dbReference type="Gene3D" id="3.40.50.300">
    <property type="entry name" value="P-loop containing nucleotide triphosphate hydrolases"/>
    <property type="match status" value="1"/>
</dbReference>
<dbReference type="Ensembl" id="ENSAMXT00000002746.2">
    <property type="protein sequence ID" value="ENSAMXP00000002746.2"/>
    <property type="gene ID" value="ENSAMXG00000002676.2"/>
</dbReference>
<dbReference type="InterPro" id="IPR027417">
    <property type="entry name" value="P-loop_NTPase"/>
</dbReference>
<reference evidence="2" key="1">
    <citation type="submission" date="2013-03" db="EMBL/GenBank/DDBJ databases">
        <authorList>
            <person name="Jeffery W."/>
            <person name="Warren W."/>
            <person name="Wilson R.K."/>
        </authorList>
    </citation>
    <scope>NUCLEOTIDE SEQUENCE</scope>
    <source>
        <strain evidence="2">female</strain>
    </source>
</reference>
<dbReference type="PANTHER" id="PTHR14241:SF1">
    <property type="entry name" value="INTERFERON-INDUCED PROTEIN 44-RELATED"/>
    <property type="match status" value="1"/>
</dbReference>
<dbReference type="STRING" id="7994.ENSAMXP00000002746"/>
<dbReference type="PANTHER" id="PTHR14241">
    <property type="entry name" value="INTERFERON-INDUCED PROTEIN 44"/>
    <property type="match status" value="1"/>
</dbReference>
<proteinExistence type="predicted"/>
<dbReference type="Proteomes" id="UP000018467">
    <property type="component" value="Unassembled WGS sequence"/>
</dbReference>